<keyword evidence="2" id="KW-0732">Signal</keyword>
<evidence type="ECO:0000313" key="4">
    <source>
        <dbReference type="Proteomes" id="UP001238163"/>
    </source>
</evidence>
<feature type="signal peptide" evidence="2">
    <location>
        <begin position="1"/>
        <end position="22"/>
    </location>
</feature>
<comment type="caution">
    <text evidence="3">The sequence shown here is derived from an EMBL/GenBank/DDBJ whole genome shotgun (WGS) entry which is preliminary data.</text>
</comment>
<reference evidence="3" key="1">
    <citation type="submission" date="2023-07" db="EMBL/GenBank/DDBJ databases">
        <title>Genomic Encyclopedia of Type Strains, Phase IV (KMG-IV): sequencing the most valuable type-strain genomes for metagenomic binning, comparative biology and taxonomic classification.</title>
        <authorList>
            <person name="Goeker M."/>
        </authorList>
    </citation>
    <scope>NUCLEOTIDE SEQUENCE</scope>
    <source>
        <strain evidence="3">DSM 24202</strain>
    </source>
</reference>
<dbReference type="AlphaFoldDB" id="A0AAE3VEI1"/>
<dbReference type="EMBL" id="JAUSVL010000001">
    <property type="protein sequence ID" value="MDQ0288769.1"/>
    <property type="molecule type" value="Genomic_DNA"/>
</dbReference>
<protein>
    <submittedName>
        <fullName evidence="3">Uncharacterized protein</fullName>
    </submittedName>
</protein>
<evidence type="ECO:0000256" key="2">
    <source>
        <dbReference type="SAM" id="SignalP"/>
    </source>
</evidence>
<feature type="compositionally biased region" description="Basic and acidic residues" evidence="1">
    <location>
        <begin position="150"/>
        <end position="159"/>
    </location>
</feature>
<feature type="region of interest" description="Disordered" evidence="1">
    <location>
        <begin position="125"/>
        <end position="159"/>
    </location>
</feature>
<accession>A0AAE3VEI1</accession>
<evidence type="ECO:0000256" key="1">
    <source>
        <dbReference type="SAM" id="MobiDB-lite"/>
    </source>
</evidence>
<dbReference type="Proteomes" id="UP001238163">
    <property type="component" value="Unassembled WGS sequence"/>
</dbReference>
<organism evidence="3 4">
    <name type="scientific">Oligosphaera ethanolica</name>
    <dbReference type="NCBI Taxonomy" id="760260"/>
    <lineage>
        <taxon>Bacteria</taxon>
        <taxon>Pseudomonadati</taxon>
        <taxon>Lentisphaerota</taxon>
        <taxon>Oligosphaeria</taxon>
        <taxon>Oligosphaerales</taxon>
        <taxon>Oligosphaeraceae</taxon>
        <taxon>Oligosphaera</taxon>
    </lineage>
</organism>
<name>A0AAE3VEI1_9BACT</name>
<evidence type="ECO:0000313" key="3">
    <source>
        <dbReference type="EMBL" id="MDQ0288769.1"/>
    </source>
</evidence>
<dbReference type="RefSeq" id="WP_307260103.1">
    <property type="nucleotide sequence ID" value="NZ_JAUSVL010000001.1"/>
</dbReference>
<feature type="chain" id="PRO_5042180305" evidence="2">
    <location>
        <begin position="23"/>
        <end position="159"/>
    </location>
</feature>
<keyword evidence="4" id="KW-1185">Reference proteome</keyword>
<proteinExistence type="predicted"/>
<sequence>MKQVLFALMVLVIAAWTAPAFGQDVTLLDQVKGKTEAEVVTFMQGLNDTELASLIAQAVNAAIVDPTNVATVALRDLVLRAGGTVLATKSTEQYNAIVAAIQAAAPGTIIGKDAQGVLTITAPALPVKPGQLPPPPAPKDDETNNLIDQKNSDSEPAFR</sequence>
<gene>
    <name evidence="3" type="ORF">J3R75_000876</name>
</gene>